<name>A0A291QZT6_9BACT</name>
<dbReference type="EMBL" id="CP023777">
    <property type="protein sequence ID" value="ATL49467.1"/>
    <property type="molecule type" value="Genomic_DNA"/>
</dbReference>
<dbReference type="Proteomes" id="UP000220133">
    <property type="component" value="Chromosome"/>
</dbReference>
<dbReference type="KEGG" id="cbae:COR50_21070"/>
<protein>
    <recommendedName>
        <fullName evidence="3">Histidine phosphatase family protein</fullName>
    </recommendedName>
</protein>
<dbReference type="InterPro" id="IPR029033">
    <property type="entry name" value="His_PPase_superfam"/>
</dbReference>
<gene>
    <name evidence="1" type="ORF">COR50_21070</name>
</gene>
<evidence type="ECO:0008006" key="3">
    <source>
        <dbReference type="Google" id="ProtNLM"/>
    </source>
</evidence>
<dbReference type="InterPro" id="IPR013078">
    <property type="entry name" value="His_Pase_superF_clade-1"/>
</dbReference>
<organism evidence="1 2">
    <name type="scientific">Chitinophaga caeni</name>
    <dbReference type="NCBI Taxonomy" id="2029983"/>
    <lineage>
        <taxon>Bacteria</taxon>
        <taxon>Pseudomonadati</taxon>
        <taxon>Bacteroidota</taxon>
        <taxon>Chitinophagia</taxon>
        <taxon>Chitinophagales</taxon>
        <taxon>Chitinophagaceae</taxon>
        <taxon>Chitinophaga</taxon>
    </lineage>
</organism>
<dbReference type="Pfam" id="PF00300">
    <property type="entry name" value="His_Phos_1"/>
    <property type="match status" value="1"/>
</dbReference>
<evidence type="ECO:0000313" key="2">
    <source>
        <dbReference type="Proteomes" id="UP000220133"/>
    </source>
</evidence>
<proteinExistence type="predicted"/>
<accession>A0A291QZT6</accession>
<evidence type="ECO:0000313" key="1">
    <source>
        <dbReference type="EMBL" id="ATL49467.1"/>
    </source>
</evidence>
<dbReference type="SUPFAM" id="SSF53254">
    <property type="entry name" value="Phosphoglycerate mutase-like"/>
    <property type="match status" value="1"/>
</dbReference>
<dbReference type="CDD" id="cd07040">
    <property type="entry name" value="HP"/>
    <property type="match status" value="1"/>
</dbReference>
<reference evidence="1 2" key="1">
    <citation type="submission" date="2017-10" db="EMBL/GenBank/DDBJ databases">
        <title>Paenichitinophaga pekingensis gen. nov., sp. nov., isolated from activated sludge.</title>
        <authorList>
            <person name="Jin D."/>
            <person name="Kong X."/>
            <person name="Deng Y."/>
            <person name="Bai Z."/>
        </authorList>
    </citation>
    <scope>NUCLEOTIDE SEQUENCE [LARGE SCALE GENOMIC DNA]</scope>
    <source>
        <strain evidence="1 2">13</strain>
    </source>
</reference>
<sequence length="174" mass="19684">MMIGAIFTLAACQNGEKKVVQVAVQEDTTFLTGKFFLVRHSEKFPGYDSSLTEEGMQRSGNLYWLLKDSGIQKIYTTRFVRTIQTADSLRIYKKLDTVFYQADTTGEGLLVQISKHHDWGKKLLVVGHSNTLIPIIKSLGGKAPLDHIADDDYSNIFIVDKPSQKDTKVEWVHF</sequence>
<dbReference type="Gene3D" id="3.40.50.1240">
    <property type="entry name" value="Phosphoglycerate mutase-like"/>
    <property type="match status" value="1"/>
</dbReference>
<keyword evidence="2" id="KW-1185">Reference proteome</keyword>
<dbReference type="AlphaFoldDB" id="A0A291QZT6"/>